<reference evidence="1 2" key="1">
    <citation type="submission" date="2016-09" db="EMBL/GenBank/DDBJ databases">
        <title>Complete genome of Desulfosporosinus sp. OL.</title>
        <authorList>
            <person name="Mardanov A."/>
            <person name="Beletsky A."/>
            <person name="Panova A."/>
            <person name="Karnachuk O."/>
            <person name="Ravin N."/>
        </authorList>
    </citation>
    <scope>NUCLEOTIDE SEQUENCE [LARGE SCALE GENOMIC DNA]</scope>
    <source>
        <strain evidence="1 2">OL</strain>
    </source>
</reference>
<proteinExistence type="predicted"/>
<protein>
    <submittedName>
        <fullName evidence="1">Uncharacterized protein</fullName>
    </submittedName>
</protein>
<organism evidence="1 2">
    <name type="scientific">Desulfosporosinus metallidurans</name>
    <dbReference type="NCBI Taxonomy" id="1888891"/>
    <lineage>
        <taxon>Bacteria</taxon>
        <taxon>Bacillati</taxon>
        <taxon>Bacillota</taxon>
        <taxon>Clostridia</taxon>
        <taxon>Eubacteriales</taxon>
        <taxon>Desulfitobacteriaceae</taxon>
        <taxon>Desulfosporosinus</taxon>
    </lineage>
</organism>
<sequence length="44" mass="4925">MSPENTEKLVHMGMEIKNRVMAVIKRGIPSSITASLILRLRESS</sequence>
<evidence type="ECO:0000313" key="1">
    <source>
        <dbReference type="EMBL" id="OLN29174.1"/>
    </source>
</evidence>
<dbReference type="Proteomes" id="UP000186102">
    <property type="component" value="Unassembled WGS sequence"/>
</dbReference>
<name>A0A1Q8QPA9_9FIRM</name>
<keyword evidence="2" id="KW-1185">Reference proteome</keyword>
<evidence type="ECO:0000313" key="2">
    <source>
        <dbReference type="Proteomes" id="UP000186102"/>
    </source>
</evidence>
<dbReference type="AlphaFoldDB" id="A0A1Q8QPA9"/>
<gene>
    <name evidence="1" type="ORF">DSOL_3677</name>
</gene>
<dbReference type="EMBL" id="MLBF01000035">
    <property type="protein sequence ID" value="OLN29174.1"/>
    <property type="molecule type" value="Genomic_DNA"/>
</dbReference>
<accession>A0A1Q8QPA9</accession>
<comment type="caution">
    <text evidence="1">The sequence shown here is derived from an EMBL/GenBank/DDBJ whole genome shotgun (WGS) entry which is preliminary data.</text>
</comment>